<dbReference type="Gene3D" id="1.10.10.60">
    <property type="entry name" value="Homeodomain-like"/>
    <property type="match status" value="2"/>
</dbReference>
<keyword evidence="6" id="KW-1185">Reference proteome</keyword>
<dbReference type="InterPro" id="IPR009057">
    <property type="entry name" value="Homeodomain-like_sf"/>
</dbReference>
<comment type="caution">
    <text evidence="5">The sequence shown here is derived from an EMBL/GenBank/DDBJ whole genome shotgun (WGS) entry which is preliminary data.</text>
</comment>
<dbReference type="SMART" id="SM00342">
    <property type="entry name" value="HTH_ARAC"/>
    <property type="match status" value="1"/>
</dbReference>
<name>A0ABW4E0N2_9RHOB</name>
<dbReference type="PROSITE" id="PS01124">
    <property type="entry name" value="HTH_ARAC_FAMILY_2"/>
    <property type="match status" value="1"/>
</dbReference>
<dbReference type="EMBL" id="JBHTOQ010000034">
    <property type="protein sequence ID" value="MFD1482653.1"/>
    <property type="molecule type" value="Genomic_DNA"/>
</dbReference>
<dbReference type="SUPFAM" id="SSF46689">
    <property type="entry name" value="Homeodomain-like"/>
    <property type="match status" value="2"/>
</dbReference>
<evidence type="ECO:0000256" key="2">
    <source>
        <dbReference type="ARBA" id="ARBA00023125"/>
    </source>
</evidence>
<dbReference type="PANTHER" id="PTHR46796">
    <property type="entry name" value="HTH-TYPE TRANSCRIPTIONAL ACTIVATOR RHAS-RELATED"/>
    <property type="match status" value="1"/>
</dbReference>
<dbReference type="InterPro" id="IPR050204">
    <property type="entry name" value="AraC_XylS_family_regulators"/>
</dbReference>
<evidence type="ECO:0000256" key="3">
    <source>
        <dbReference type="ARBA" id="ARBA00023163"/>
    </source>
</evidence>
<keyword evidence="1" id="KW-0805">Transcription regulation</keyword>
<protein>
    <submittedName>
        <fullName evidence="5">Helix-turn-helix domain-containing protein</fullName>
    </submittedName>
</protein>
<keyword evidence="2" id="KW-0238">DNA-binding</keyword>
<evidence type="ECO:0000256" key="1">
    <source>
        <dbReference type="ARBA" id="ARBA00023015"/>
    </source>
</evidence>
<organism evidence="5 6">
    <name type="scientific">Paracoccus nototheniae</name>
    <dbReference type="NCBI Taxonomy" id="2489002"/>
    <lineage>
        <taxon>Bacteria</taxon>
        <taxon>Pseudomonadati</taxon>
        <taxon>Pseudomonadota</taxon>
        <taxon>Alphaproteobacteria</taxon>
        <taxon>Rhodobacterales</taxon>
        <taxon>Paracoccaceae</taxon>
        <taxon>Paracoccus</taxon>
    </lineage>
</organism>
<gene>
    <name evidence="5" type="ORF">ACFQ5P_15265</name>
</gene>
<dbReference type="RefSeq" id="WP_242679695.1">
    <property type="nucleotide sequence ID" value="NZ_CBCSAJ010000048.1"/>
</dbReference>
<sequence>MMTEAAYPTFADWYREGPCAPFVQSTKSVGGVLNLFGSMQPRSEMQYPAMPDLVIHQNMTVGTRIDCSIGGGRFKTAMERGSCVIAAPNFAVQSTVPNIHEVRSFAFPLAHWQAALDEASDGKLSFDKMRVYHKAFATPAIGAKLRRLWTVCEDEGAPSRLLARAAGFEILAELCNLGGTELAVPSGGLAPWAVRRCIEMMHAQLAEDISLDDLATEARLSSFHFARMFKQSVGVPPRVYLTQLRMQKACELLERTSLSIMEIALEVGYSSSQVLARVFLSHQKMTPSDYRRAICDPTRGTWAS</sequence>
<feature type="domain" description="HTH araC/xylS-type" evidence="4">
    <location>
        <begin position="195"/>
        <end position="293"/>
    </location>
</feature>
<keyword evidence="3" id="KW-0804">Transcription</keyword>
<dbReference type="PROSITE" id="PS00041">
    <property type="entry name" value="HTH_ARAC_FAMILY_1"/>
    <property type="match status" value="1"/>
</dbReference>
<evidence type="ECO:0000313" key="5">
    <source>
        <dbReference type="EMBL" id="MFD1482653.1"/>
    </source>
</evidence>
<reference evidence="6" key="1">
    <citation type="journal article" date="2019" name="Int. J. Syst. Evol. Microbiol.">
        <title>The Global Catalogue of Microorganisms (GCM) 10K type strain sequencing project: providing services to taxonomists for standard genome sequencing and annotation.</title>
        <authorList>
            <consortium name="The Broad Institute Genomics Platform"/>
            <consortium name="The Broad Institute Genome Sequencing Center for Infectious Disease"/>
            <person name="Wu L."/>
            <person name="Ma J."/>
        </authorList>
    </citation>
    <scope>NUCLEOTIDE SEQUENCE [LARGE SCALE GENOMIC DNA]</scope>
    <source>
        <strain evidence="6">CCM 8875</strain>
    </source>
</reference>
<dbReference type="PANTHER" id="PTHR46796:SF2">
    <property type="entry name" value="TRANSCRIPTIONAL REGULATORY PROTEIN"/>
    <property type="match status" value="1"/>
</dbReference>
<evidence type="ECO:0000313" key="6">
    <source>
        <dbReference type="Proteomes" id="UP001597302"/>
    </source>
</evidence>
<proteinExistence type="predicted"/>
<dbReference type="Pfam" id="PF12833">
    <property type="entry name" value="HTH_18"/>
    <property type="match status" value="1"/>
</dbReference>
<dbReference type="Proteomes" id="UP001597302">
    <property type="component" value="Unassembled WGS sequence"/>
</dbReference>
<dbReference type="InterPro" id="IPR018062">
    <property type="entry name" value="HTH_AraC-typ_CS"/>
</dbReference>
<evidence type="ECO:0000259" key="4">
    <source>
        <dbReference type="PROSITE" id="PS01124"/>
    </source>
</evidence>
<accession>A0ABW4E0N2</accession>
<dbReference type="InterPro" id="IPR018060">
    <property type="entry name" value="HTH_AraC"/>
</dbReference>